<dbReference type="GO" id="GO:0006629">
    <property type="term" value="P:lipid metabolic process"/>
    <property type="evidence" value="ECO:0007669"/>
    <property type="project" value="InterPro"/>
</dbReference>
<dbReference type="Proteomes" id="UP000248395">
    <property type="component" value="Unassembled WGS sequence"/>
</dbReference>
<comment type="caution">
    <text evidence="3">The sequence shown here is derived from an EMBL/GenBank/DDBJ whole genome shotgun (WGS) entry which is preliminary data.</text>
</comment>
<protein>
    <submittedName>
        <fullName evidence="3">Fatty acid desaturase</fullName>
    </submittedName>
</protein>
<reference evidence="3 4" key="1">
    <citation type="submission" date="2018-05" db="EMBL/GenBank/DDBJ databases">
        <title>Genomic Encyclopedia of Type Strains, Phase IV (KMG-IV): sequencing the most valuable type-strain genomes for metagenomic binning, comparative biology and taxonomic classification.</title>
        <authorList>
            <person name="Goeker M."/>
        </authorList>
    </citation>
    <scope>NUCLEOTIDE SEQUENCE [LARGE SCALE GENOMIC DNA]</scope>
    <source>
        <strain evidence="3 4">DSM 25134</strain>
    </source>
</reference>
<feature type="transmembrane region" description="Helical" evidence="1">
    <location>
        <begin position="38"/>
        <end position="55"/>
    </location>
</feature>
<dbReference type="AlphaFoldDB" id="A0A318JUA8"/>
<feature type="transmembrane region" description="Helical" evidence="1">
    <location>
        <begin position="124"/>
        <end position="147"/>
    </location>
</feature>
<keyword evidence="1" id="KW-0472">Membrane</keyword>
<gene>
    <name evidence="3" type="ORF">DFR38_108179</name>
</gene>
<evidence type="ECO:0000259" key="2">
    <source>
        <dbReference type="Pfam" id="PF00487"/>
    </source>
</evidence>
<dbReference type="Pfam" id="PF00487">
    <property type="entry name" value="FA_desaturase"/>
    <property type="match status" value="1"/>
</dbReference>
<dbReference type="OrthoDB" id="5464927at2"/>
<evidence type="ECO:0000313" key="4">
    <source>
        <dbReference type="Proteomes" id="UP000248395"/>
    </source>
</evidence>
<keyword evidence="1" id="KW-0812">Transmembrane</keyword>
<proteinExistence type="predicted"/>
<feature type="domain" description="Fatty acid desaturase" evidence="2">
    <location>
        <begin position="38"/>
        <end position="276"/>
    </location>
</feature>
<dbReference type="InterPro" id="IPR005804">
    <property type="entry name" value="FA_desaturase_dom"/>
</dbReference>
<dbReference type="EMBL" id="QJKC01000008">
    <property type="protein sequence ID" value="PXX48087.1"/>
    <property type="molecule type" value="Genomic_DNA"/>
</dbReference>
<name>A0A318JUA8_9NEIS</name>
<feature type="transmembrane region" description="Helical" evidence="1">
    <location>
        <begin position="179"/>
        <end position="198"/>
    </location>
</feature>
<sequence length="321" mass="36246">MSSSAIPVRLNLVLLLLALRLWLVELVAVPLAVAWFHPAYGLLLVAAVLLIPLRWQLLHEAVHGLLLPSVRYNRLAGRLLGISLGIPFEVWRQAHHLHHRYSRSAACRVEVYEPGEEAGWQRRLYLWLRLCGAAYLMALAGSLLLLFCPACSRWRWLAGRAPLFPLLQRRLWRSPQRHGARLDALLAWLLPGLSLLIYGAHDWMLWLALLARALLISLTDHVCFAGQPLGDARRAANLALPRWLGLCLLNSHLRGVHHLWPGLCWQALPQRFATARLDWDGRFGQVIWQRQWRATPATALPVIPLRKAGTGIMPADSITPS</sequence>
<organism evidence="3 4">
    <name type="scientific">Aquitalea magnusonii</name>
    <dbReference type="NCBI Taxonomy" id="332411"/>
    <lineage>
        <taxon>Bacteria</taxon>
        <taxon>Pseudomonadati</taxon>
        <taxon>Pseudomonadota</taxon>
        <taxon>Betaproteobacteria</taxon>
        <taxon>Neisseriales</taxon>
        <taxon>Chromobacteriaceae</taxon>
        <taxon>Aquitalea</taxon>
    </lineage>
</organism>
<evidence type="ECO:0000256" key="1">
    <source>
        <dbReference type="SAM" id="Phobius"/>
    </source>
</evidence>
<accession>A0A318JUA8</accession>
<dbReference type="RefSeq" id="WP_110313376.1">
    <property type="nucleotide sequence ID" value="NZ_QJKC01000008.1"/>
</dbReference>
<dbReference type="CDD" id="cd01060">
    <property type="entry name" value="Membrane-FADS-like"/>
    <property type="match status" value="1"/>
</dbReference>
<keyword evidence="4" id="KW-1185">Reference proteome</keyword>
<keyword evidence="1" id="KW-1133">Transmembrane helix</keyword>
<evidence type="ECO:0000313" key="3">
    <source>
        <dbReference type="EMBL" id="PXX48087.1"/>
    </source>
</evidence>